<dbReference type="Gene3D" id="3.20.20.300">
    <property type="entry name" value="Glycoside hydrolase, family 3, N-terminal domain"/>
    <property type="match status" value="1"/>
</dbReference>
<organism evidence="10 11">
    <name type="scientific">Streptomyces olivaceiscleroticus</name>
    <dbReference type="NCBI Taxonomy" id="68245"/>
    <lineage>
        <taxon>Bacteria</taxon>
        <taxon>Bacillati</taxon>
        <taxon>Actinomycetota</taxon>
        <taxon>Actinomycetes</taxon>
        <taxon>Kitasatosporales</taxon>
        <taxon>Streptomycetaceae</taxon>
        <taxon>Streptomyces</taxon>
    </lineage>
</organism>
<dbReference type="InterPro" id="IPR006311">
    <property type="entry name" value="TAT_signal"/>
</dbReference>
<evidence type="ECO:0000256" key="6">
    <source>
        <dbReference type="ARBA" id="ARBA00023295"/>
    </source>
</evidence>
<dbReference type="PROSITE" id="PS00775">
    <property type="entry name" value="GLYCOSYL_HYDROL_F3"/>
    <property type="match status" value="1"/>
</dbReference>
<dbReference type="InterPro" id="IPR036962">
    <property type="entry name" value="Glyco_hydro_3_N_sf"/>
</dbReference>
<dbReference type="SUPFAM" id="SSF51445">
    <property type="entry name" value="(Trans)glycosidases"/>
    <property type="match status" value="1"/>
</dbReference>
<accession>A0ABN1BE37</accession>
<proteinExistence type="inferred from homology"/>
<comment type="similarity">
    <text evidence="2 7">Belongs to the glycosyl hydrolase 3 family.</text>
</comment>
<evidence type="ECO:0000256" key="2">
    <source>
        <dbReference type="ARBA" id="ARBA00005336"/>
    </source>
</evidence>
<dbReference type="GO" id="GO:0016787">
    <property type="term" value="F:hydrolase activity"/>
    <property type="evidence" value="ECO:0007669"/>
    <property type="project" value="UniProtKB-KW"/>
</dbReference>
<dbReference type="PROSITE" id="PS51318">
    <property type="entry name" value="TAT"/>
    <property type="match status" value="1"/>
</dbReference>
<dbReference type="InterPro" id="IPR026891">
    <property type="entry name" value="Fn3-like"/>
</dbReference>
<dbReference type="InterPro" id="IPR036881">
    <property type="entry name" value="Glyco_hydro_3_C_sf"/>
</dbReference>
<feature type="signal peptide" evidence="8">
    <location>
        <begin position="1"/>
        <end position="30"/>
    </location>
</feature>
<feature type="domain" description="Fibronectin type III-like" evidence="9">
    <location>
        <begin position="695"/>
        <end position="766"/>
    </location>
</feature>
<dbReference type="RefSeq" id="WP_346099670.1">
    <property type="nucleotide sequence ID" value="NZ_BAAABY010000055.1"/>
</dbReference>
<comment type="caution">
    <text evidence="10">The sequence shown here is derived from an EMBL/GenBank/DDBJ whole genome shotgun (WGS) entry which is preliminary data.</text>
</comment>
<dbReference type="Gene3D" id="3.40.50.1700">
    <property type="entry name" value="Glycoside hydrolase family 3 C-terminal domain"/>
    <property type="match status" value="1"/>
</dbReference>
<gene>
    <name evidence="10" type="ORF">GCM10010361_71610</name>
</gene>
<dbReference type="Gene3D" id="2.60.40.10">
    <property type="entry name" value="Immunoglobulins"/>
    <property type="match status" value="1"/>
</dbReference>
<evidence type="ECO:0000256" key="4">
    <source>
        <dbReference type="ARBA" id="ARBA00022729"/>
    </source>
</evidence>
<dbReference type="InterPro" id="IPR019800">
    <property type="entry name" value="Glyco_hydro_3_AS"/>
</dbReference>
<evidence type="ECO:0000256" key="7">
    <source>
        <dbReference type="RuleBase" id="RU361161"/>
    </source>
</evidence>
<dbReference type="EMBL" id="BAAABY010000055">
    <property type="protein sequence ID" value="GAA0495851.1"/>
    <property type="molecule type" value="Genomic_DNA"/>
</dbReference>
<dbReference type="PANTHER" id="PTHR30620:SF16">
    <property type="entry name" value="LYSOSOMAL BETA GLUCOSIDASE"/>
    <property type="match status" value="1"/>
</dbReference>
<dbReference type="InterPro" id="IPR001764">
    <property type="entry name" value="Glyco_hydro_3_N"/>
</dbReference>
<feature type="chain" id="PRO_5047316474" description="beta-glucosidase" evidence="8">
    <location>
        <begin position="31"/>
        <end position="777"/>
    </location>
</feature>
<evidence type="ECO:0000256" key="3">
    <source>
        <dbReference type="ARBA" id="ARBA00012744"/>
    </source>
</evidence>
<dbReference type="InterPro" id="IPR017853">
    <property type="entry name" value="GH"/>
</dbReference>
<keyword evidence="5 7" id="KW-0378">Hydrolase</keyword>
<dbReference type="Pfam" id="PF14310">
    <property type="entry name" value="Fn3-like"/>
    <property type="match status" value="1"/>
</dbReference>
<keyword evidence="6 7" id="KW-0326">Glycosidase</keyword>
<dbReference type="EC" id="3.2.1.21" evidence="3"/>
<dbReference type="InterPro" id="IPR002772">
    <property type="entry name" value="Glyco_hydro_3_C"/>
</dbReference>
<evidence type="ECO:0000313" key="11">
    <source>
        <dbReference type="Proteomes" id="UP001500909"/>
    </source>
</evidence>
<dbReference type="PRINTS" id="PR00133">
    <property type="entry name" value="GLHYDRLASE3"/>
</dbReference>
<sequence>MQGMRRRTLLSAAGGTAVAGGLLGAGSAQAAAPAAGGTAAADAAQGAAADGPRASGPYDRKIRELLGRMTVDEKFGQLQQLPWTWDTGPGGGETKAVEDAARKGRLGSVFSIFGAKTTNALQKIAVEESRLGIPLVFGLDVIHGMWTNFPIPLAQAASFDPEVTAADAEVSAKEARSSGVHWTFAPMMDVTHEPRWGRIAEGNGEDPYLTSAFAAAKVRGYQGKDAKGLKDKDRLAACAKHFVAYGGAEGGRDYNTVDVSESRLRNLYLPPFKAALDAGAATVMASFNTISGVPAHGNTHTLTEILKDEWGFDGLVVSDFTGVQELIAHGFAEDGADAARLSLNAGVDMEMTSTHFVENGKKLLRAGKIEQSRLDDAVYRVLQLKFQLGLFDHPYVEEKDEITEPSAAARKAARAAAARSMVLLKNEKSVLPLSAGASSMAVVGPFGDSDDLLGTWVIPASQEKFPAVKVVDAVKKAAPKAKVTYAKGVDAAGEDTAGIPAAVAAAKAADVTVVVVGEPPSISGEAAARSDISLPGAQEKLVEAVAATGKPFVVVLVNGRPLTLGGWLAKAPAVLEAWHPGTEAGHAIADVLFGTVNPGGKLPVSFPRTVGQIPIHYNHESTGRPYDPDNKYTSKYLDLPEGPQFGFGHGLSYTEFTLGAPRLSRPRVAAQALRKGDTLEVSVSVRNTGKRAGDEVVQLYVHDKAASITQPVRRLRGFRRVTLEPGEQTTVRFRLGAEDLGFWTNDTRGRFLLEPGAFDLYVGTSSAAKEKVTLTVT</sequence>
<protein>
    <recommendedName>
        <fullName evidence="3">beta-glucosidase</fullName>
        <ecNumber evidence="3">3.2.1.21</ecNumber>
    </recommendedName>
</protein>
<name>A0ABN1BE37_9ACTN</name>
<dbReference type="PANTHER" id="PTHR30620">
    <property type="entry name" value="PERIPLASMIC BETA-GLUCOSIDASE-RELATED"/>
    <property type="match status" value="1"/>
</dbReference>
<dbReference type="InterPro" id="IPR051915">
    <property type="entry name" value="Cellulose_Degrad_GH3"/>
</dbReference>
<reference evidence="10 11" key="1">
    <citation type="journal article" date="2019" name="Int. J. Syst. Evol. Microbiol.">
        <title>The Global Catalogue of Microorganisms (GCM) 10K type strain sequencing project: providing services to taxonomists for standard genome sequencing and annotation.</title>
        <authorList>
            <consortium name="The Broad Institute Genomics Platform"/>
            <consortium name="The Broad Institute Genome Sequencing Center for Infectious Disease"/>
            <person name="Wu L."/>
            <person name="Ma J."/>
        </authorList>
    </citation>
    <scope>NUCLEOTIDE SEQUENCE [LARGE SCALE GENOMIC DNA]</scope>
    <source>
        <strain evidence="10 11">JCM 4805</strain>
    </source>
</reference>
<evidence type="ECO:0000256" key="1">
    <source>
        <dbReference type="ARBA" id="ARBA00000448"/>
    </source>
</evidence>
<evidence type="ECO:0000256" key="8">
    <source>
        <dbReference type="SAM" id="SignalP"/>
    </source>
</evidence>
<dbReference type="InterPro" id="IPR013783">
    <property type="entry name" value="Ig-like_fold"/>
</dbReference>
<dbReference type="Pfam" id="PF00933">
    <property type="entry name" value="Glyco_hydro_3"/>
    <property type="match status" value="1"/>
</dbReference>
<dbReference type="Proteomes" id="UP001500909">
    <property type="component" value="Unassembled WGS sequence"/>
</dbReference>
<comment type="catalytic activity">
    <reaction evidence="1">
        <text>Hydrolysis of terminal, non-reducing beta-D-glucosyl residues with release of beta-D-glucose.</text>
        <dbReference type="EC" id="3.2.1.21"/>
    </reaction>
</comment>
<evidence type="ECO:0000256" key="5">
    <source>
        <dbReference type="ARBA" id="ARBA00022801"/>
    </source>
</evidence>
<keyword evidence="4 8" id="KW-0732">Signal</keyword>
<dbReference type="Pfam" id="PF01915">
    <property type="entry name" value="Glyco_hydro_3_C"/>
    <property type="match status" value="1"/>
</dbReference>
<dbReference type="SUPFAM" id="SSF52279">
    <property type="entry name" value="Beta-D-glucan exohydrolase, C-terminal domain"/>
    <property type="match status" value="1"/>
</dbReference>
<evidence type="ECO:0000313" key="10">
    <source>
        <dbReference type="EMBL" id="GAA0495851.1"/>
    </source>
</evidence>
<keyword evidence="11" id="KW-1185">Reference proteome</keyword>
<dbReference type="SMART" id="SM01217">
    <property type="entry name" value="Fn3_like"/>
    <property type="match status" value="1"/>
</dbReference>
<evidence type="ECO:0000259" key="9">
    <source>
        <dbReference type="SMART" id="SM01217"/>
    </source>
</evidence>